<dbReference type="PANTHER" id="PTHR43297:SF2">
    <property type="entry name" value="DIPEPTIDE TRANSPORT ATP-BINDING PROTEIN DPPD"/>
    <property type="match status" value="1"/>
</dbReference>
<dbReference type="PANTHER" id="PTHR43297">
    <property type="entry name" value="OLIGOPEPTIDE TRANSPORT ATP-BINDING PROTEIN APPD"/>
    <property type="match status" value="1"/>
</dbReference>
<proteinExistence type="inferred from homology"/>
<dbReference type="Proteomes" id="UP000248544">
    <property type="component" value="Unassembled WGS sequence"/>
</dbReference>
<dbReference type="AlphaFoldDB" id="A0A2W2G4L0"/>
<protein>
    <submittedName>
        <fullName evidence="9">ABC transporter ATP-binding protein</fullName>
    </submittedName>
</protein>
<comment type="caution">
    <text evidence="9">The sequence shown here is derived from an EMBL/GenBank/DDBJ whole genome shotgun (WGS) entry which is preliminary data.</text>
</comment>
<reference evidence="9 10" key="1">
    <citation type="submission" date="2018-01" db="EMBL/GenBank/DDBJ databases">
        <title>Draft genome sequence of Sphaerisporangium sp. 7K107.</title>
        <authorList>
            <person name="Sahin N."/>
            <person name="Saygin H."/>
            <person name="Ay H."/>
        </authorList>
    </citation>
    <scope>NUCLEOTIDE SEQUENCE [LARGE SCALE GENOMIC DNA]</scope>
    <source>
        <strain evidence="9 10">7K107</strain>
    </source>
</reference>
<dbReference type="InterPro" id="IPR003439">
    <property type="entry name" value="ABC_transporter-like_ATP-bd"/>
</dbReference>
<evidence type="ECO:0000256" key="3">
    <source>
        <dbReference type="ARBA" id="ARBA00022448"/>
    </source>
</evidence>
<comment type="similarity">
    <text evidence="2">Belongs to the ABC transporter superfamily.</text>
</comment>
<dbReference type="Gene3D" id="3.40.50.300">
    <property type="entry name" value="P-loop containing nucleotide triphosphate hydrolases"/>
    <property type="match status" value="1"/>
</dbReference>
<dbReference type="SUPFAM" id="SSF52540">
    <property type="entry name" value="P-loop containing nucleoside triphosphate hydrolases"/>
    <property type="match status" value="1"/>
</dbReference>
<evidence type="ECO:0000256" key="1">
    <source>
        <dbReference type="ARBA" id="ARBA00004202"/>
    </source>
</evidence>
<dbReference type="InterPro" id="IPR050388">
    <property type="entry name" value="ABC_Ni/Peptide_Import"/>
</dbReference>
<dbReference type="PROSITE" id="PS00211">
    <property type="entry name" value="ABC_TRANSPORTER_1"/>
    <property type="match status" value="1"/>
</dbReference>
<feature type="domain" description="ABC transporter" evidence="8">
    <location>
        <begin position="5"/>
        <end position="255"/>
    </location>
</feature>
<comment type="subcellular location">
    <subcellularLocation>
        <location evidence="1">Cell membrane</location>
        <topology evidence="1">Peripheral membrane protein</topology>
    </subcellularLocation>
</comment>
<keyword evidence="6 9" id="KW-0067">ATP-binding</keyword>
<dbReference type="SMART" id="SM00382">
    <property type="entry name" value="AAA"/>
    <property type="match status" value="1"/>
</dbReference>
<evidence type="ECO:0000313" key="10">
    <source>
        <dbReference type="Proteomes" id="UP000248544"/>
    </source>
</evidence>
<dbReference type="RefSeq" id="WP_111170678.1">
    <property type="nucleotide sequence ID" value="NZ_POUA01000312.1"/>
</dbReference>
<evidence type="ECO:0000256" key="7">
    <source>
        <dbReference type="ARBA" id="ARBA00023136"/>
    </source>
</evidence>
<keyword evidence="10" id="KW-1185">Reference proteome</keyword>
<evidence type="ECO:0000256" key="2">
    <source>
        <dbReference type="ARBA" id="ARBA00005417"/>
    </source>
</evidence>
<dbReference type="FunFam" id="3.40.50.300:FF:000016">
    <property type="entry name" value="Oligopeptide ABC transporter ATP-binding component"/>
    <property type="match status" value="1"/>
</dbReference>
<organism evidence="9 10">
    <name type="scientific">Spongiactinospora gelatinilytica</name>
    <dbReference type="NCBI Taxonomy" id="2666298"/>
    <lineage>
        <taxon>Bacteria</taxon>
        <taxon>Bacillati</taxon>
        <taxon>Actinomycetota</taxon>
        <taxon>Actinomycetes</taxon>
        <taxon>Streptosporangiales</taxon>
        <taxon>Streptosporangiaceae</taxon>
        <taxon>Spongiactinospora</taxon>
    </lineage>
</organism>
<dbReference type="InterPro" id="IPR003593">
    <property type="entry name" value="AAA+_ATPase"/>
</dbReference>
<dbReference type="CDD" id="cd03257">
    <property type="entry name" value="ABC_NikE_OppD_transporters"/>
    <property type="match status" value="1"/>
</dbReference>
<evidence type="ECO:0000256" key="5">
    <source>
        <dbReference type="ARBA" id="ARBA00022741"/>
    </source>
</evidence>
<dbReference type="InterPro" id="IPR017871">
    <property type="entry name" value="ABC_transporter-like_CS"/>
</dbReference>
<dbReference type="GO" id="GO:0016887">
    <property type="term" value="F:ATP hydrolysis activity"/>
    <property type="evidence" value="ECO:0007669"/>
    <property type="project" value="InterPro"/>
</dbReference>
<dbReference type="Pfam" id="PF08352">
    <property type="entry name" value="oligo_HPY"/>
    <property type="match status" value="1"/>
</dbReference>
<dbReference type="GO" id="GO:0015833">
    <property type="term" value="P:peptide transport"/>
    <property type="evidence" value="ECO:0007669"/>
    <property type="project" value="InterPro"/>
</dbReference>
<keyword evidence="7" id="KW-0472">Membrane</keyword>
<keyword evidence="5" id="KW-0547">Nucleotide-binding</keyword>
<keyword evidence="3" id="KW-0813">Transport</keyword>
<dbReference type="Pfam" id="PF00005">
    <property type="entry name" value="ABC_tran"/>
    <property type="match status" value="1"/>
</dbReference>
<dbReference type="GO" id="GO:0005886">
    <property type="term" value="C:plasma membrane"/>
    <property type="evidence" value="ECO:0007669"/>
    <property type="project" value="UniProtKB-SubCell"/>
</dbReference>
<sequence>MSALLDVEDLVVRFATPGGEHTAVRGVSFSVRAGERVGIVGESGSGKSVTAQAVLRLLGPAATVAGGAVRFDGRDVLAFDRGELRRWRGAQAAMVFQDPLSSLNPLVRIGRQVTETLREHLGLDRRAATAKAAELLASVGIPDAAARLREYPMTFSGGMRQRVAIAIAISCAPRLLIADEPTTALDVTVQAQVLDLMDGMTADLGTAVVLISHDLGVVSTFCDRVLVMYAGRVVESGTADQIVEDPRHPYTRALLASIPSLEGELPRRLPSIPGTPPQPGRAHTGCAFADRCPLAADVCRAEDPEPLELGDGRLAACHFADRSAG</sequence>
<evidence type="ECO:0000259" key="8">
    <source>
        <dbReference type="PROSITE" id="PS50893"/>
    </source>
</evidence>
<evidence type="ECO:0000256" key="4">
    <source>
        <dbReference type="ARBA" id="ARBA00022475"/>
    </source>
</evidence>
<evidence type="ECO:0000256" key="6">
    <source>
        <dbReference type="ARBA" id="ARBA00022840"/>
    </source>
</evidence>
<dbReference type="NCBIfam" id="TIGR01727">
    <property type="entry name" value="oligo_HPY"/>
    <property type="match status" value="1"/>
</dbReference>
<dbReference type="InterPro" id="IPR027417">
    <property type="entry name" value="P-loop_NTPase"/>
</dbReference>
<dbReference type="GO" id="GO:0005524">
    <property type="term" value="F:ATP binding"/>
    <property type="evidence" value="ECO:0007669"/>
    <property type="project" value="UniProtKB-KW"/>
</dbReference>
<dbReference type="PROSITE" id="PS50893">
    <property type="entry name" value="ABC_TRANSPORTER_2"/>
    <property type="match status" value="1"/>
</dbReference>
<keyword evidence="4" id="KW-1003">Cell membrane</keyword>
<name>A0A2W2G4L0_9ACTN</name>
<accession>A0A2W2G4L0</accession>
<dbReference type="EMBL" id="POUA01000312">
    <property type="protein sequence ID" value="PZG32360.1"/>
    <property type="molecule type" value="Genomic_DNA"/>
</dbReference>
<dbReference type="InterPro" id="IPR013563">
    <property type="entry name" value="Oligopep_ABC_C"/>
</dbReference>
<gene>
    <name evidence="9" type="primary">oppD</name>
    <name evidence="9" type="ORF">C1I98_29530</name>
</gene>
<evidence type="ECO:0000313" key="9">
    <source>
        <dbReference type="EMBL" id="PZG32360.1"/>
    </source>
</evidence>